<keyword evidence="3" id="KW-1185">Reference proteome</keyword>
<accession>A0A1H2W110</accession>
<sequence length="62" mass="7008">MRHVLDKPSTSSAQTGMRHAFAFQLNEMPSAATLALQRRKKAAPKESVRPQQYSRIERGIRA</sequence>
<dbReference type="Proteomes" id="UP000199441">
    <property type="component" value="Unassembled WGS sequence"/>
</dbReference>
<gene>
    <name evidence="2" type="ORF">SAMN04488001_1690</name>
</gene>
<feature type="region of interest" description="Disordered" evidence="1">
    <location>
        <begin position="35"/>
        <end position="62"/>
    </location>
</feature>
<proteinExistence type="predicted"/>
<evidence type="ECO:0000313" key="2">
    <source>
        <dbReference type="EMBL" id="SDW74298.1"/>
    </source>
</evidence>
<dbReference type="STRING" id="670155.SAMN04488001_1690"/>
<name>A0A1H2W110_9RHOB</name>
<protein>
    <submittedName>
        <fullName evidence="2">Uncharacterized protein</fullName>
    </submittedName>
</protein>
<evidence type="ECO:0000313" key="3">
    <source>
        <dbReference type="Proteomes" id="UP000199441"/>
    </source>
</evidence>
<organism evidence="2 3">
    <name type="scientific">Litoreibacter albidus</name>
    <dbReference type="NCBI Taxonomy" id="670155"/>
    <lineage>
        <taxon>Bacteria</taxon>
        <taxon>Pseudomonadati</taxon>
        <taxon>Pseudomonadota</taxon>
        <taxon>Alphaproteobacteria</taxon>
        <taxon>Rhodobacterales</taxon>
        <taxon>Roseobacteraceae</taxon>
        <taxon>Litoreibacter</taxon>
    </lineage>
</organism>
<dbReference type="OrthoDB" id="7867422at2"/>
<reference evidence="3" key="1">
    <citation type="submission" date="2016-10" db="EMBL/GenBank/DDBJ databases">
        <authorList>
            <person name="Varghese N."/>
            <person name="Submissions S."/>
        </authorList>
    </citation>
    <scope>NUCLEOTIDE SEQUENCE [LARGE SCALE GENOMIC DNA]</scope>
    <source>
        <strain evidence="3">DSM 26922</strain>
    </source>
</reference>
<dbReference type="AlphaFoldDB" id="A0A1H2W110"/>
<dbReference type="RefSeq" id="WP_089946472.1">
    <property type="nucleotide sequence ID" value="NZ_FNOI01000002.1"/>
</dbReference>
<evidence type="ECO:0000256" key="1">
    <source>
        <dbReference type="SAM" id="MobiDB-lite"/>
    </source>
</evidence>
<dbReference type="EMBL" id="FNOI01000002">
    <property type="protein sequence ID" value="SDW74298.1"/>
    <property type="molecule type" value="Genomic_DNA"/>
</dbReference>